<dbReference type="Gene3D" id="3.40.50.2000">
    <property type="entry name" value="Glycogen Phosphorylase B"/>
    <property type="match status" value="1"/>
</dbReference>
<keyword evidence="2" id="KW-0808">Transferase</keyword>
<dbReference type="SUPFAM" id="SSF53756">
    <property type="entry name" value="UDP-Glycosyltransferase/glycogen phosphorylase"/>
    <property type="match status" value="1"/>
</dbReference>
<name>A0A0S3RYU4_PHAAN</name>
<dbReference type="PANTHER" id="PTHR48047:SF229">
    <property type="entry name" value="UDP-GLYCOSYLTRANSFERASE 73C3-RELATED"/>
    <property type="match status" value="1"/>
</dbReference>
<evidence type="ECO:0000256" key="1">
    <source>
        <dbReference type="ARBA" id="ARBA00009995"/>
    </source>
</evidence>
<accession>A0A0S3RYU4</accession>
<evidence type="ECO:0000313" key="4">
    <source>
        <dbReference type="Proteomes" id="UP000291084"/>
    </source>
</evidence>
<dbReference type="Proteomes" id="UP000291084">
    <property type="component" value="Chromosome 4"/>
</dbReference>
<sequence>MYLSFHPKSMPSQEQKLHFVLFPLMAQGHMIPMMDIAKILVQRNIIVTVVTTPHNASRFTSIFDRYIQSGFPIRLVQVQFPCEEAGVPHGCENLDMIPSLGTATGFFQATSLLQQPVEKLFQELTPAPSCIISDMCLPYTSHIAKIFNTPRISFVGPSLHSR</sequence>
<protein>
    <submittedName>
        <fullName evidence="3">Uncharacterized protein</fullName>
    </submittedName>
</protein>
<comment type="similarity">
    <text evidence="1">Belongs to the UDP-glycosyltransferase family.</text>
</comment>
<dbReference type="OrthoDB" id="5835829at2759"/>
<evidence type="ECO:0000313" key="3">
    <source>
        <dbReference type="EMBL" id="BAT85769.1"/>
    </source>
</evidence>
<dbReference type="AlphaFoldDB" id="A0A0S3RYU4"/>
<evidence type="ECO:0000256" key="2">
    <source>
        <dbReference type="ARBA" id="ARBA00022676"/>
    </source>
</evidence>
<dbReference type="GO" id="GO:0035251">
    <property type="term" value="F:UDP-glucosyltransferase activity"/>
    <property type="evidence" value="ECO:0007669"/>
    <property type="project" value="TreeGrafter"/>
</dbReference>
<reference evidence="3 4" key="1">
    <citation type="journal article" date="2015" name="Sci. Rep.">
        <title>The power of single molecule real-time sequencing technology in the de novo assembly of a eukaryotic genome.</title>
        <authorList>
            <person name="Sakai H."/>
            <person name="Naito K."/>
            <person name="Ogiso-Tanaka E."/>
            <person name="Takahashi Y."/>
            <person name="Iseki K."/>
            <person name="Muto C."/>
            <person name="Satou K."/>
            <person name="Teruya K."/>
            <person name="Shiroma A."/>
            <person name="Shimoji M."/>
            <person name="Hirano T."/>
            <person name="Itoh T."/>
            <person name="Kaga A."/>
            <person name="Tomooka N."/>
        </authorList>
    </citation>
    <scope>NUCLEOTIDE SEQUENCE [LARGE SCALE GENOMIC DNA]</scope>
    <source>
        <strain evidence="4">cv. Shumari</strain>
    </source>
</reference>
<keyword evidence="4" id="KW-1185">Reference proteome</keyword>
<gene>
    <name evidence="3" type="primary">Vigan.04G335500</name>
    <name evidence="3" type="ORF">VIGAN_04335500</name>
</gene>
<dbReference type="EMBL" id="AP015037">
    <property type="protein sequence ID" value="BAT85769.1"/>
    <property type="molecule type" value="Genomic_DNA"/>
</dbReference>
<organism evidence="3 4">
    <name type="scientific">Vigna angularis var. angularis</name>
    <dbReference type="NCBI Taxonomy" id="157739"/>
    <lineage>
        <taxon>Eukaryota</taxon>
        <taxon>Viridiplantae</taxon>
        <taxon>Streptophyta</taxon>
        <taxon>Embryophyta</taxon>
        <taxon>Tracheophyta</taxon>
        <taxon>Spermatophyta</taxon>
        <taxon>Magnoliopsida</taxon>
        <taxon>eudicotyledons</taxon>
        <taxon>Gunneridae</taxon>
        <taxon>Pentapetalae</taxon>
        <taxon>rosids</taxon>
        <taxon>fabids</taxon>
        <taxon>Fabales</taxon>
        <taxon>Fabaceae</taxon>
        <taxon>Papilionoideae</taxon>
        <taxon>50 kb inversion clade</taxon>
        <taxon>NPAAA clade</taxon>
        <taxon>indigoferoid/millettioid clade</taxon>
        <taxon>Phaseoleae</taxon>
        <taxon>Vigna</taxon>
    </lineage>
</organism>
<keyword evidence="2" id="KW-0328">Glycosyltransferase</keyword>
<dbReference type="PANTHER" id="PTHR48047">
    <property type="entry name" value="GLYCOSYLTRANSFERASE"/>
    <property type="match status" value="1"/>
</dbReference>
<proteinExistence type="inferred from homology"/>